<dbReference type="AlphaFoldDB" id="A0A1M6M807"/>
<protein>
    <submittedName>
        <fullName evidence="2">Predicted Fe-Mo cluster-binding protein, NifX family</fullName>
    </submittedName>
</protein>
<evidence type="ECO:0000313" key="2">
    <source>
        <dbReference type="EMBL" id="SHJ79618.1"/>
    </source>
</evidence>
<accession>A0A1M6M807</accession>
<dbReference type="Gene3D" id="3.30.420.130">
    <property type="entry name" value="Dinitrogenase iron-molybdenum cofactor biosynthesis domain"/>
    <property type="match status" value="1"/>
</dbReference>
<dbReference type="RefSeq" id="WP_110941950.1">
    <property type="nucleotide sequence ID" value="NZ_FQZV01000042.1"/>
</dbReference>
<dbReference type="PANTHER" id="PTHR42983:SF1">
    <property type="entry name" value="IRON-MOLYBDENUM PROTEIN"/>
    <property type="match status" value="1"/>
</dbReference>
<evidence type="ECO:0000313" key="3">
    <source>
        <dbReference type="Proteomes" id="UP000184536"/>
    </source>
</evidence>
<keyword evidence="3" id="KW-1185">Reference proteome</keyword>
<dbReference type="InterPro" id="IPR003731">
    <property type="entry name" value="Di-Nase_FeMo-co_biosynth"/>
</dbReference>
<reference evidence="3" key="1">
    <citation type="submission" date="2016-11" db="EMBL/GenBank/DDBJ databases">
        <authorList>
            <person name="Varghese N."/>
            <person name="Submissions S."/>
        </authorList>
    </citation>
    <scope>NUCLEOTIDE SEQUENCE [LARGE SCALE GENOMIC DNA]</scope>
    <source>
        <strain evidence="3">DSM 17957</strain>
    </source>
</reference>
<name>A0A1M6M807_9FIRM</name>
<dbReference type="STRING" id="1121919.SAMN02745975_02896"/>
<dbReference type="OrthoDB" id="9807451at2"/>
<dbReference type="SUPFAM" id="SSF53146">
    <property type="entry name" value="Nitrogenase accessory factor-like"/>
    <property type="match status" value="1"/>
</dbReference>
<gene>
    <name evidence="2" type="ORF">SAMN02745975_02896</name>
</gene>
<proteinExistence type="predicted"/>
<dbReference type="Proteomes" id="UP000184536">
    <property type="component" value="Unassembled WGS sequence"/>
</dbReference>
<dbReference type="InterPro" id="IPR036105">
    <property type="entry name" value="DiNase_FeMo-co_biosyn_sf"/>
</dbReference>
<sequence>MKICIPIEENKGLDSIAYSHFGSAPFFLIYDLEKEEHKVIENKDLHHVHGMCQPLKALGGEAVEAILVGGIGAGALTKLNNQGVKAYRVTNETVLQNIERLKNNELQEFAVHNSCSHHGCGH</sequence>
<dbReference type="CDD" id="cd00851">
    <property type="entry name" value="MTH1175"/>
    <property type="match status" value="1"/>
</dbReference>
<evidence type="ECO:0000259" key="1">
    <source>
        <dbReference type="Pfam" id="PF02579"/>
    </source>
</evidence>
<dbReference type="PANTHER" id="PTHR42983">
    <property type="entry name" value="DINITROGENASE IRON-MOLYBDENUM COFACTOR PROTEIN-RELATED"/>
    <property type="match status" value="1"/>
</dbReference>
<dbReference type="EMBL" id="FQZV01000042">
    <property type="protein sequence ID" value="SHJ79618.1"/>
    <property type="molecule type" value="Genomic_DNA"/>
</dbReference>
<dbReference type="Pfam" id="PF02579">
    <property type="entry name" value="Nitro_FeMo-Co"/>
    <property type="match status" value="1"/>
</dbReference>
<dbReference type="InterPro" id="IPR033913">
    <property type="entry name" value="MTH1175_dom"/>
</dbReference>
<feature type="domain" description="Dinitrogenase iron-molybdenum cofactor biosynthesis" evidence="1">
    <location>
        <begin position="16"/>
        <end position="102"/>
    </location>
</feature>
<organism evidence="2 3">
    <name type="scientific">Geosporobacter subterraneus DSM 17957</name>
    <dbReference type="NCBI Taxonomy" id="1121919"/>
    <lineage>
        <taxon>Bacteria</taxon>
        <taxon>Bacillati</taxon>
        <taxon>Bacillota</taxon>
        <taxon>Clostridia</taxon>
        <taxon>Peptostreptococcales</taxon>
        <taxon>Thermotaleaceae</taxon>
        <taxon>Geosporobacter</taxon>
    </lineage>
</organism>